<evidence type="ECO:0000259" key="8">
    <source>
        <dbReference type="PROSITE" id="PS50850"/>
    </source>
</evidence>
<evidence type="ECO:0000256" key="4">
    <source>
        <dbReference type="ARBA" id="ARBA00022692"/>
    </source>
</evidence>
<name>A0ABS1WXN1_9GAMM</name>
<feature type="domain" description="Major facilitator superfamily (MFS) profile" evidence="8">
    <location>
        <begin position="10"/>
        <end position="419"/>
    </location>
</feature>
<comment type="subcellular location">
    <subcellularLocation>
        <location evidence="1">Cell membrane</location>
        <topology evidence="1">Multi-pass membrane protein</topology>
    </subcellularLocation>
</comment>
<evidence type="ECO:0000256" key="2">
    <source>
        <dbReference type="ARBA" id="ARBA00022448"/>
    </source>
</evidence>
<feature type="transmembrane region" description="Helical" evidence="7">
    <location>
        <begin position="272"/>
        <end position="295"/>
    </location>
</feature>
<gene>
    <name evidence="9" type="ORF">JM946_13300</name>
</gene>
<feature type="transmembrane region" description="Helical" evidence="7">
    <location>
        <begin position="328"/>
        <end position="346"/>
    </location>
</feature>
<feature type="transmembrane region" description="Helical" evidence="7">
    <location>
        <begin position="249"/>
        <end position="266"/>
    </location>
</feature>
<evidence type="ECO:0000256" key="7">
    <source>
        <dbReference type="SAM" id="Phobius"/>
    </source>
</evidence>
<dbReference type="InterPro" id="IPR036259">
    <property type="entry name" value="MFS_trans_sf"/>
</dbReference>
<dbReference type="Pfam" id="PF00083">
    <property type="entry name" value="Sugar_tr"/>
    <property type="match status" value="1"/>
</dbReference>
<keyword evidence="10" id="KW-1185">Reference proteome</keyword>
<feature type="transmembrane region" description="Helical" evidence="7">
    <location>
        <begin position="159"/>
        <end position="175"/>
    </location>
</feature>
<evidence type="ECO:0000256" key="3">
    <source>
        <dbReference type="ARBA" id="ARBA00022475"/>
    </source>
</evidence>
<dbReference type="Proteomes" id="UP000661077">
    <property type="component" value="Unassembled WGS sequence"/>
</dbReference>
<feature type="transmembrane region" description="Helical" evidence="7">
    <location>
        <begin position="367"/>
        <end position="388"/>
    </location>
</feature>
<organism evidence="9 10">
    <name type="scientific">Steroidobacter gossypii</name>
    <dbReference type="NCBI Taxonomy" id="2805490"/>
    <lineage>
        <taxon>Bacteria</taxon>
        <taxon>Pseudomonadati</taxon>
        <taxon>Pseudomonadota</taxon>
        <taxon>Gammaproteobacteria</taxon>
        <taxon>Steroidobacterales</taxon>
        <taxon>Steroidobacteraceae</taxon>
        <taxon>Steroidobacter</taxon>
    </lineage>
</organism>
<dbReference type="Pfam" id="PF07690">
    <property type="entry name" value="MFS_1"/>
    <property type="match status" value="1"/>
</dbReference>
<sequence length="424" mass="45335">MAERPATGRLATASIVGTTLEYYDFAVYNMLAALVFNQLFFPSFDPLSGTLLAFSTFAVGYLSRPVGGLIFGHLGDRYGRRFVLVATLLLMGITTALMGLLPTYASAGVASPIMLVVLRFVQGAALGGEWAGAVLLSVEHGDPRRRGRNASWAQMGPSLGTLLATGTLGLITWALSPDDFIAWGWRLPFFASVALVAFGLWIRVGVEETPLFKHIEQQDSKAQAPISEVLRSHWRSLLVGGGVRIGPDVLYSLSVAFALSYITTVLGESRTLALIALSIGGAINAFTIPLFGALSDRYGRRIVYGAGAVLGLIWMFAFFPLLETKQPTLIILAVVVALTVHAMMYGPQAAFIAEQFPTRVRYAGASLAYTLAGIVGGGIAPMVSTALLQRFGSAIAVSSYAAIASLITCLVLFMVRERAREQLD</sequence>
<evidence type="ECO:0000313" key="10">
    <source>
        <dbReference type="Proteomes" id="UP000661077"/>
    </source>
</evidence>
<dbReference type="EMBL" id="JAEVLS010000002">
    <property type="protein sequence ID" value="MBM0105735.1"/>
    <property type="molecule type" value="Genomic_DNA"/>
</dbReference>
<keyword evidence="3" id="KW-1003">Cell membrane</keyword>
<feature type="transmembrane region" description="Helical" evidence="7">
    <location>
        <begin position="113"/>
        <end position="138"/>
    </location>
</feature>
<dbReference type="PANTHER" id="PTHR43045">
    <property type="entry name" value="SHIKIMATE TRANSPORTER"/>
    <property type="match status" value="1"/>
</dbReference>
<dbReference type="CDD" id="cd17369">
    <property type="entry name" value="MFS_ShiA_like"/>
    <property type="match status" value="1"/>
</dbReference>
<keyword evidence="2" id="KW-0813">Transport</keyword>
<dbReference type="InterPro" id="IPR005828">
    <property type="entry name" value="MFS_sugar_transport-like"/>
</dbReference>
<evidence type="ECO:0000256" key="5">
    <source>
        <dbReference type="ARBA" id="ARBA00022989"/>
    </source>
</evidence>
<dbReference type="InterPro" id="IPR011701">
    <property type="entry name" value="MFS"/>
</dbReference>
<dbReference type="InterPro" id="IPR005829">
    <property type="entry name" value="Sugar_transporter_CS"/>
</dbReference>
<feature type="transmembrane region" description="Helical" evidence="7">
    <location>
        <begin position="187"/>
        <end position="206"/>
    </location>
</feature>
<accession>A0ABS1WXN1</accession>
<dbReference type="PANTHER" id="PTHR43045:SF1">
    <property type="entry name" value="SHIKIMATE TRANSPORTER"/>
    <property type="match status" value="1"/>
</dbReference>
<proteinExistence type="predicted"/>
<dbReference type="Gene3D" id="1.20.1250.20">
    <property type="entry name" value="MFS general substrate transporter like domains"/>
    <property type="match status" value="2"/>
</dbReference>
<dbReference type="SUPFAM" id="SSF103473">
    <property type="entry name" value="MFS general substrate transporter"/>
    <property type="match status" value="1"/>
</dbReference>
<dbReference type="InterPro" id="IPR020846">
    <property type="entry name" value="MFS_dom"/>
</dbReference>
<feature type="transmembrane region" description="Helical" evidence="7">
    <location>
        <begin position="47"/>
        <end position="70"/>
    </location>
</feature>
<feature type="transmembrane region" description="Helical" evidence="7">
    <location>
        <begin position="21"/>
        <end position="41"/>
    </location>
</feature>
<dbReference type="PROSITE" id="PS50850">
    <property type="entry name" value="MFS"/>
    <property type="match status" value="1"/>
</dbReference>
<keyword evidence="5 7" id="KW-1133">Transmembrane helix</keyword>
<feature type="transmembrane region" description="Helical" evidence="7">
    <location>
        <begin position="394"/>
        <end position="415"/>
    </location>
</feature>
<keyword evidence="6 7" id="KW-0472">Membrane</keyword>
<evidence type="ECO:0000313" key="9">
    <source>
        <dbReference type="EMBL" id="MBM0105735.1"/>
    </source>
</evidence>
<evidence type="ECO:0000256" key="1">
    <source>
        <dbReference type="ARBA" id="ARBA00004651"/>
    </source>
</evidence>
<keyword evidence="4 7" id="KW-0812">Transmembrane</keyword>
<dbReference type="RefSeq" id="WP_203167762.1">
    <property type="nucleotide sequence ID" value="NZ_JAEVLS010000002.1"/>
</dbReference>
<reference evidence="9 10" key="1">
    <citation type="journal article" date="2021" name="Int. J. Syst. Evol. Microbiol.">
        <title>Steroidobacter gossypii sp. nov., isolated from soil of cotton cropping field.</title>
        <authorList>
            <person name="Huang R."/>
            <person name="Yang S."/>
            <person name="Zhen C."/>
            <person name="Liu W."/>
        </authorList>
    </citation>
    <scope>NUCLEOTIDE SEQUENCE [LARGE SCALE GENOMIC DNA]</scope>
    <source>
        <strain evidence="9 10">S1-65</strain>
    </source>
</reference>
<dbReference type="PROSITE" id="PS00217">
    <property type="entry name" value="SUGAR_TRANSPORT_2"/>
    <property type="match status" value="1"/>
</dbReference>
<protein>
    <submittedName>
        <fullName evidence="9">MHS family MFS transporter</fullName>
    </submittedName>
</protein>
<evidence type="ECO:0000256" key="6">
    <source>
        <dbReference type="ARBA" id="ARBA00023136"/>
    </source>
</evidence>
<comment type="caution">
    <text evidence="9">The sequence shown here is derived from an EMBL/GenBank/DDBJ whole genome shotgun (WGS) entry which is preliminary data.</text>
</comment>
<feature type="transmembrane region" description="Helical" evidence="7">
    <location>
        <begin position="82"/>
        <end position="101"/>
    </location>
</feature>
<feature type="transmembrane region" description="Helical" evidence="7">
    <location>
        <begin position="302"/>
        <end position="322"/>
    </location>
</feature>